<dbReference type="EMBL" id="JAHWGI010001270">
    <property type="protein sequence ID" value="KAK3926726.1"/>
    <property type="molecule type" value="Genomic_DNA"/>
</dbReference>
<keyword evidence="5" id="KW-1185">Reference proteome</keyword>
<dbReference type="Pfam" id="PF13359">
    <property type="entry name" value="DDE_Tnp_4"/>
    <property type="match status" value="1"/>
</dbReference>
<comment type="caution">
    <text evidence="4">The sequence shown here is derived from an EMBL/GenBank/DDBJ whole genome shotgun (WGS) entry which is preliminary data.</text>
</comment>
<accession>A0AAE1HSL6</accession>
<organism evidence="4 5">
    <name type="scientific">Frankliniella fusca</name>
    <dbReference type="NCBI Taxonomy" id="407009"/>
    <lineage>
        <taxon>Eukaryota</taxon>
        <taxon>Metazoa</taxon>
        <taxon>Ecdysozoa</taxon>
        <taxon>Arthropoda</taxon>
        <taxon>Hexapoda</taxon>
        <taxon>Insecta</taxon>
        <taxon>Pterygota</taxon>
        <taxon>Neoptera</taxon>
        <taxon>Paraneoptera</taxon>
        <taxon>Thysanoptera</taxon>
        <taxon>Terebrantia</taxon>
        <taxon>Thripoidea</taxon>
        <taxon>Thripidae</taxon>
        <taxon>Frankliniella</taxon>
    </lineage>
</organism>
<dbReference type="InterPro" id="IPR027806">
    <property type="entry name" value="HARBI1_dom"/>
</dbReference>
<keyword evidence="2" id="KW-0479">Metal-binding</keyword>
<reference evidence="4" key="1">
    <citation type="submission" date="2021-07" db="EMBL/GenBank/DDBJ databases">
        <authorList>
            <person name="Catto M.A."/>
            <person name="Jacobson A."/>
            <person name="Kennedy G."/>
            <person name="Labadie P."/>
            <person name="Hunt B.G."/>
            <person name="Srinivasan R."/>
        </authorList>
    </citation>
    <scope>NUCLEOTIDE SEQUENCE</scope>
    <source>
        <strain evidence="4">PL_HMW_Pooled</strain>
        <tissue evidence="4">Head</tissue>
    </source>
</reference>
<feature type="domain" description="DDE Tnp4" evidence="3">
    <location>
        <begin position="11"/>
        <end position="121"/>
    </location>
</feature>
<proteinExistence type="predicted"/>
<name>A0AAE1HSL6_9NEOP</name>
<evidence type="ECO:0000256" key="1">
    <source>
        <dbReference type="ARBA" id="ARBA00001968"/>
    </source>
</evidence>
<evidence type="ECO:0000256" key="2">
    <source>
        <dbReference type="ARBA" id="ARBA00022723"/>
    </source>
</evidence>
<evidence type="ECO:0000313" key="4">
    <source>
        <dbReference type="EMBL" id="KAK3926726.1"/>
    </source>
</evidence>
<dbReference type="Proteomes" id="UP001219518">
    <property type="component" value="Unassembled WGS sequence"/>
</dbReference>
<dbReference type="AlphaFoldDB" id="A0AAE1HSL6"/>
<protein>
    <submittedName>
        <fullName evidence="4">Protein ANTAGONIST OF LIKE HETEROCHROMATIN PROTEIN 1</fullName>
    </submittedName>
</protein>
<gene>
    <name evidence="4" type="ORF">KUF71_015062</name>
</gene>
<evidence type="ECO:0000259" key="3">
    <source>
        <dbReference type="Pfam" id="PF13359"/>
    </source>
</evidence>
<dbReference type="GO" id="GO:0046872">
    <property type="term" value="F:metal ion binding"/>
    <property type="evidence" value="ECO:0007669"/>
    <property type="project" value="UniProtKB-KW"/>
</dbReference>
<evidence type="ECO:0000313" key="5">
    <source>
        <dbReference type="Proteomes" id="UP001219518"/>
    </source>
</evidence>
<comment type="cofactor">
    <cofactor evidence="1">
        <name>a divalent metal cation</name>
        <dbReference type="ChEBI" id="CHEBI:60240"/>
    </cofactor>
</comment>
<reference evidence="4" key="2">
    <citation type="journal article" date="2023" name="BMC Genomics">
        <title>Pest status, molecular evolution, and epigenetic factors derived from the genome assembly of Frankliniella fusca, a thysanopteran phytovirus vector.</title>
        <authorList>
            <person name="Catto M.A."/>
            <person name="Labadie P.E."/>
            <person name="Jacobson A.L."/>
            <person name="Kennedy G.G."/>
            <person name="Srinivasan R."/>
            <person name="Hunt B.G."/>
        </authorList>
    </citation>
    <scope>NUCLEOTIDE SEQUENCE</scope>
    <source>
        <strain evidence="4">PL_HMW_Pooled</strain>
    </source>
</reference>
<sequence length="146" mass="16445">MYGYPGVVGCIDGCHIVVTAPFKQPQRYVDRKFNYSILLQAVCDHNVLFRDVYVGQPGSEPLGSRHFRNPNVVLDNHLLGDGGYTLTDKIYPDPFNSIHSIVIISYTDNGNLTRRQRVLNREGIWAPKRQIEAFKVVPQVLSGVSD</sequence>